<dbReference type="EMBL" id="JDSS02000006">
    <property type="protein sequence ID" value="KFB70042.1"/>
    <property type="molecule type" value="Genomic_DNA"/>
</dbReference>
<evidence type="ECO:0000313" key="2">
    <source>
        <dbReference type="Proteomes" id="UP000019812"/>
    </source>
</evidence>
<reference evidence="1 2" key="1">
    <citation type="submission" date="2014-07" db="EMBL/GenBank/DDBJ databases">
        <title>Expanding our view of genomic diversity in Candidatus Accumulibacter clades.</title>
        <authorList>
            <person name="Skennerton C.T."/>
            <person name="Barr J.J."/>
            <person name="Slater F.R."/>
            <person name="Bond P.L."/>
            <person name="Tyson G.W."/>
        </authorList>
    </citation>
    <scope>NUCLEOTIDE SEQUENCE [LARGE SCALE GENOMIC DNA]</scope>
    <source>
        <strain evidence="2">SK-01</strain>
    </source>
</reference>
<dbReference type="InterPro" id="IPR011990">
    <property type="entry name" value="TPR-like_helical_dom_sf"/>
</dbReference>
<evidence type="ECO:0000313" key="1">
    <source>
        <dbReference type="EMBL" id="KFB70042.1"/>
    </source>
</evidence>
<proteinExistence type="predicted"/>
<dbReference type="SUPFAM" id="SSF48452">
    <property type="entry name" value="TPR-like"/>
    <property type="match status" value="1"/>
</dbReference>
<accession>A0A084Y5P8</accession>
<dbReference type="Proteomes" id="UP000019812">
    <property type="component" value="Unassembled WGS sequence"/>
</dbReference>
<organism evidence="1 2">
    <name type="scientific">Candidatus Accumulibacter vicinus</name>
    <dbReference type="NCBI Taxonomy" id="2954382"/>
    <lineage>
        <taxon>Bacteria</taxon>
        <taxon>Pseudomonadati</taxon>
        <taxon>Pseudomonadota</taxon>
        <taxon>Betaproteobacteria</taxon>
        <taxon>Candidatus Accumulibacter</taxon>
    </lineage>
</organism>
<sequence>MGTPREAVNEFGKQLRDKKHVSEAATRYGLVYALLKSKEVAAAQRELEALIALKLSSPMIAGLAAEIRMAANDLAGALAIYRDALQRYPQSRALVYGYAEALLAAGQYEQGQRFLDSQLQVYSSDYKLYGLQARTFSAAGRRLQQHRAQAEFYLLQGQLGPAVEQLQFAQKAADGTFFEQSAVDARLRELRKLQVEEAKEKRNGG</sequence>
<keyword evidence="1" id="KW-0449">Lipoprotein</keyword>
<protein>
    <submittedName>
        <fullName evidence="1">Putative PEP-CTERM system TPR-repeat lipoprotein</fullName>
    </submittedName>
</protein>
<dbReference type="AlphaFoldDB" id="A0A084Y5P8"/>
<comment type="caution">
    <text evidence="1">The sequence shown here is derived from an EMBL/GenBank/DDBJ whole genome shotgun (WGS) entry which is preliminary data.</text>
</comment>
<gene>
    <name evidence="1" type="ORF">CAPSK01_000441</name>
</gene>
<dbReference type="STRING" id="1457154.CAPSK01_000441"/>
<dbReference type="Gene3D" id="1.25.40.10">
    <property type="entry name" value="Tetratricopeptide repeat domain"/>
    <property type="match status" value="1"/>
</dbReference>
<name>A0A084Y5P8_9PROT</name>
<dbReference type="Pfam" id="PF14559">
    <property type="entry name" value="TPR_19"/>
    <property type="match status" value="1"/>
</dbReference>